<dbReference type="Pfam" id="PF04820">
    <property type="entry name" value="Trp_halogenase"/>
    <property type="match status" value="1"/>
</dbReference>
<dbReference type="InterPro" id="IPR006905">
    <property type="entry name" value="Flavin_halogenase"/>
</dbReference>
<dbReference type="SUPFAM" id="SSF51905">
    <property type="entry name" value="FAD/NAD(P)-binding domain"/>
    <property type="match status" value="1"/>
</dbReference>
<accession>A0A098BSB7</accession>
<evidence type="ECO:0000313" key="5">
    <source>
        <dbReference type="Proteomes" id="UP000042997"/>
    </source>
</evidence>
<keyword evidence="1" id="KW-0560">Oxidoreductase</keyword>
<comment type="similarity">
    <text evidence="3">Belongs to the flavin-dependent halogenase family. Bacterial tryptophan halogenase subfamily.</text>
</comment>
<evidence type="ECO:0000256" key="1">
    <source>
        <dbReference type="ARBA" id="ARBA00023002"/>
    </source>
</evidence>
<dbReference type="GO" id="GO:0004497">
    <property type="term" value="F:monooxygenase activity"/>
    <property type="evidence" value="ECO:0007669"/>
    <property type="project" value="UniProtKB-KW"/>
</dbReference>
<dbReference type="GeneID" id="66834087"/>
<dbReference type="Proteomes" id="UP000042997">
    <property type="component" value="Unassembled WGS sequence"/>
</dbReference>
<protein>
    <submittedName>
        <fullName evidence="4">Putative halogenase</fullName>
    </submittedName>
</protein>
<evidence type="ECO:0000256" key="2">
    <source>
        <dbReference type="ARBA" id="ARBA00023033"/>
    </source>
</evidence>
<dbReference type="InterPro" id="IPR036188">
    <property type="entry name" value="FAD/NAD-bd_sf"/>
</dbReference>
<gene>
    <name evidence="4" type="ORF">RHRU231_740039</name>
</gene>
<dbReference type="Pfam" id="PF13450">
    <property type="entry name" value="NAD_binding_8"/>
    <property type="match status" value="1"/>
</dbReference>
<dbReference type="PANTHER" id="PTHR43747">
    <property type="entry name" value="FAD-BINDING PROTEIN"/>
    <property type="match status" value="1"/>
</dbReference>
<evidence type="ECO:0000256" key="3">
    <source>
        <dbReference type="ARBA" id="ARBA00038396"/>
    </source>
</evidence>
<dbReference type="InterPro" id="IPR050816">
    <property type="entry name" value="Flavin-dep_Halogenase_NPB"/>
</dbReference>
<proteinExistence type="inferred from homology"/>
<dbReference type="eggNOG" id="COG0644">
    <property type="taxonomic scope" value="Bacteria"/>
</dbReference>
<reference evidence="4 5" key="1">
    <citation type="journal article" date="2014" name="Genome Announc.">
        <title>Draft Genome Sequence of Propane- and Butane-Oxidizing Actinobacterium Rhodococcus ruber IEGM 231.</title>
        <authorList>
            <person name="Ivshina I.B."/>
            <person name="Kuyukina M.S."/>
            <person name="Krivoruchko A.V."/>
            <person name="Barbe V."/>
            <person name="Fischer C."/>
        </authorList>
    </citation>
    <scope>NUCLEOTIDE SEQUENCE [LARGE SCALE GENOMIC DNA]</scope>
</reference>
<organism evidence="4 5">
    <name type="scientific">Rhodococcus ruber</name>
    <dbReference type="NCBI Taxonomy" id="1830"/>
    <lineage>
        <taxon>Bacteria</taxon>
        <taxon>Bacillati</taxon>
        <taxon>Actinomycetota</taxon>
        <taxon>Actinomycetes</taxon>
        <taxon>Mycobacteriales</taxon>
        <taxon>Nocardiaceae</taxon>
        <taxon>Rhodococcus</taxon>
    </lineage>
</organism>
<dbReference type="EMBL" id="CCSD01000088">
    <property type="protein sequence ID" value="CDZ90596.1"/>
    <property type="molecule type" value="Genomic_DNA"/>
</dbReference>
<dbReference type="RefSeq" id="WP_010594562.1">
    <property type="nucleotide sequence ID" value="NZ_CP023714.1"/>
</dbReference>
<dbReference type="PRINTS" id="PR00420">
    <property type="entry name" value="RNGMNOXGNASE"/>
</dbReference>
<evidence type="ECO:0000313" key="4">
    <source>
        <dbReference type="EMBL" id="CDZ90596.1"/>
    </source>
</evidence>
<sequence>MLEISRPEVADDTRTFDVAIIGGGIGGTALAAILARNGVRVVMIEAGGHPRFAIGESTVPETIVGLRVLARRYDVPELGYLAGHNTLRRKVSAASGVKRNFGFAYHREGEPFAAEECTQHPTWSPPIGPDSHFFRQDVDAYMFQVALSYGATGLTYTPVTAVDFDSDGATIRTASSGDFRAGFVVDAGGMRSLLGEQLDLRIDPPYRTRSRTIFNHFVGVEPFDRVAPPRKQHLMPSPFSQGTLHHLFEGGWAWVIPFDNHVGTTSQLCSVGINLDIDVYPKRDGETPEEEFWAHVDRFPTIQRQMRAARAVRPYTSSNRSQFASKRIVGDRWVLLPHASDFIDPLFSSGLAVTMMILNALGHRLISAVREDDFSVERFEYVQTWTKRSFRYYDDLVSFSYTSWDHFDLWNAWHRVWCLATMYGANAQMQTVMEYEKTRDKAVFDRLEQPPYRGLQAVDNPRFAAMFDAACAAMQAYRDKEIDATEAGHRIHVALKESELVPSARWTGWRALDPDNRLPTGEFTLWDMTRLLLWGKYASPPHIRGTYFTNGFAGVAKEAGKLYLSELRHGSGLSMQVARDMVSYRNRDWRRVGGLD</sequence>
<keyword evidence="2" id="KW-0503">Monooxygenase</keyword>
<dbReference type="AlphaFoldDB" id="A0A098BSB7"/>
<name>A0A098BSB7_9NOCA</name>
<dbReference type="Gene3D" id="3.50.50.60">
    <property type="entry name" value="FAD/NAD(P)-binding domain"/>
    <property type="match status" value="1"/>
</dbReference>
<dbReference type="PANTHER" id="PTHR43747:SF5">
    <property type="entry name" value="FAD-BINDING DOMAIN-CONTAINING PROTEIN"/>
    <property type="match status" value="1"/>
</dbReference>